<comment type="caution">
    <text evidence="1">The sequence shown here is derived from an EMBL/GenBank/DDBJ whole genome shotgun (WGS) entry which is preliminary data.</text>
</comment>
<dbReference type="Proteomes" id="UP000321058">
    <property type="component" value="Unassembled WGS sequence"/>
</dbReference>
<dbReference type="InterPro" id="IPR016181">
    <property type="entry name" value="Acyl_CoA_acyltransferase"/>
</dbReference>
<dbReference type="Gene3D" id="3.40.630.30">
    <property type="match status" value="1"/>
</dbReference>
<sequence>MTRFEIREAIDDEARNEVYRFRYRIYVEQMGLRQKHADHIGKQVVEPLDEAARIYAAYFDGAIVGTIRGNRFSDLPTAYYRRLYRIDDRFPFDPHEMSLTTKLMFDPALRCSSYPIRLIVHYARDFNAGRPCKIDFVDCRRWLLPFFLKLGYVDYLGWVFHNEYGSVRPLFCPADQVLRLQRLRSPLAAVARDLCDNNMFGGEDLIRRLSLVSQADRGG</sequence>
<accession>A0A512NSG8</accession>
<dbReference type="SUPFAM" id="SSF55729">
    <property type="entry name" value="Acyl-CoA N-acyltransferases (Nat)"/>
    <property type="match status" value="1"/>
</dbReference>
<evidence type="ECO:0008006" key="3">
    <source>
        <dbReference type="Google" id="ProtNLM"/>
    </source>
</evidence>
<name>A0A512NSG8_9HYPH</name>
<dbReference type="AlphaFoldDB" id="A0A512NSG8"/>
<reference evidence="1 2" key="1">
    <citation type="submission" date="2019-07" db="EMBL/GenBank/DDBJ databases">
        <title>Whole genome shotgun sequence of Reyranella soli NBRC 108950.</title>
        <authorList>
            <person name="Hosoyama A."/>
            <person name="Uohara A."/>
            <person name="Ohji S."/>
            <person name="Ichikawa N."/>
        </authorList>
    </citation>
    <scope>NUCLEOTIDE SEQUENCE [LARGE SCALE GENOMIC DNA]</scope>
    <source>
        <strain evidence="1 2">NBRC 108950</strain>
    </source>
</reference>
<gene>
    <name evidence="1" type="ORF">RSO01_90530</name>
</gene>
<organism evidence="1 2">
    <name type="scientific">Reyranella soli</name>
    <dbReference type="NCBI Taxonomy" id="1230389"/>
    <lineage>
        <taxon>Bacteria</taxon>
        <taxon>Pseudomonadati</taxon>
        <taxon>Pseudomonadota</taxon>
        <taxon>Alphaproteobacteria</taxon>
        <taxon>Hyphomicrobiales</taxon>
        <taxon>Reyranellaceae</taxon>
        <taxon>Reyranella</taxon>
    </lineage>
</organism>
<evidence type="ECO:0000313" key="1">
    <source>
        <dbReference type="EMBL" id="GEP61887.1"/>
    </source>
</evidence>
<evidence type="ECO:0000313" key="2">
    <source>
        <dbReference type="Proteomes" id="UP000321058"/>
    </source>
</evidence>
<proteinExistence type="predicted"/>
<keyword evidence="2" id="KW-1185">Reference proteome</keyword>
<protein>
    <recommendedName>
        <fullName evidence="3">GNAT family N-acetyltransferase</fullName>
    </recommendedName>
</protein>
<dbReference type="EMBL" id="BKAJ01000268">
    <property type="protein sequence ID" value="GEP61887.1"/>
    <property type="molecule type" value="Genomic_DNA"/>
</dbReference>